<dbReference type="EMBL" id="JAEHFW010000003">
    <property type="protein sequence ID" value="MBK0380707.1"/>
    <property type="molecule type" value="Genomic_DNA"/>
</dbReference>
<sequence>MNTCHITQKDLSPDTPKKHRPVIKLKRTLNYHRLMRRIKICLWIVIAGLAISGITAFPLQTELNWLTNNGNWLPVVAQHWLQTVYHAIVVSNAQYPFLSYGTDWLAFAHLMLALLFAGPLRDPVKNLWVIQFGMLACLCVFPLAFIAGAVRGIPWFWRFIDCSFGLLGIIPLFIAYANVKHLKYLDRNGL</sequence>
<name>A0A934UP78_9SPHI</name>
<proteinExistence type="predicted"/>
<keyword evidence="1" id="KW-1133">Transmembrane helix</keyword>
<dbReference type="AlphaFoldDB" id="A0A934UP78"/>
<accession>A0A934UP78</accession>
<feature type="transmembrane region" description="Helical" evidence="1">
    <location>
        <begin position="127"/>
        <end position="149"/>
    </location>
</feature>
<organism evidence="2 3">
    <name type="scientific">Mucilaginibacter segetis</name>
    <dbReference type="NCBI Taxonomy" id="2793071"/>
    <lineage>
        <taxon>Bacteria</taxon>
        <taxon>Pseudomonadati</taxon>
        <taxon>Bacteroidota</taxon>
        <taxon>Sphingobacteriia</taxon>
        <taxon>Sphingobacteriales</taxon>
        <taxon>Sphingobacteriaceae</taxon>
        <taxon>Mucilaginibacter</taxon>
    </lineage>
</organism>
<evidence type="ECO:0000256" key="1">
    <source>
        <dbReference type="SAM" id="Phobius"/>
    </source>
</evidence>
<dbReference type="RefSeq" id="WP_200067249.1">
    <property type="nucleotide sequence ID" value="NZ_JAEHFW010000003.1"/>
</dbReference>
<reference evidence="2" key="1">
    <citation type="submission" date="2020-12" db="EMBL/GenBank/DDBJ databases">
        <title>Bacterial novel species Mucilaginibacter sp. SD-g isolated from soil.</title>
        <authorList>
            <person name="Jung H.-Y."/>
        </authorList>
    </citation>
    <scope>NUCLEOTIDE SEQUENCE</scope>
    <source>
        <strain evidence="2">SD-g</strain>
    </source>
</reference>
<evidence type="ECO:0000313" key="2">
    <source>
        <dbReference type="EMBL" id="MBK0380707.1"/>
    </source>
</evidence>
<keyword evidence="1" id="KW-0812">Transmembrane</keyword>
<evidence type="ECO:0000313" key="3">
    <source>
        <dbReference type="Proteomes" id="UP000613193"/>
    </source>
</evidence>
<feature type="transmembrane region" description="Helical" evidence="1">
    <location>
        <begin position="155"/>
        <end position="177"/>
    </location>
</feature>
<keyword evidence="3" id="KW-1185">Reference proteome</keyword>
<gene>
    <name evidence="2" type="ORF">I5M19_15390</name>
</gene>
<comment type="caution">
    <text evidence="2">The sequence shown here is derived from an EMBL/GenBank/DDBJ whole genome shotgun (WGS) entry which is preliminary data.</text>
</comment>
<protein>
    <submittedName>
        <fullName evidence="2">Uncharacterized protein</fullName>
    </submittedName>
</protein>
<feature type="transmembrane region" description="Helical" evidence="1">
    <location>
        <begin position="104"/>
        <end position="120"/>
    </location>
</feature>
<keyword evidence="1" id="KW-0472">Membrane</keyword>
<feature type="transmembrane region" description="Helical" evidence="1">
    <location>
        <begin position="40"/>
        <end position="59"/>
    </location>
</feature>
<dbReference type="Proteomes" id="UP000613193">
    <property type="component" value="Unassembled WGS sequence"/>
</dbReference>